<name>X1CEK6_9ZZZZ</name>
<dbReference type="Pfam" id="PF00145">
    <property type="entry name" value="DNA_methylase"/>
    <property type="match status" value="1"/>
</dbReference>
<dbReference type="AlphaFoldDB" id="X1CEK6"/>
<gene>
    <name evidence="3" type="ORF">S01H4_29743</name>
</gene>
<dbReference type="GO" id="GO:0032259">
    <property type="term" value="P:methylation"/>
    <property type="evidence" value="ECO:0007669"/>
    <property type="project" value="UniProtKB-KW"/>
</dbReference>
<keyword evidence="1" id="KW-0489">Methyltransferase</keyword>
<keyword evidence="2" id="KW-0808">Transferase</keyword>
<evidence type="ECO:0000313" key="3">
    <source>
        <dbReference type="EMBL" id="GAG82661.1"/>
    </source>
</evidence>
<dbReference type="SUPFAM" id="SSF53335">
    <property type="entry name" value="S-adenosyl-L-methionine-dependent methyltransferases"/>
    <property type="match status" value="1"/>
</dbReference>
<feature type="non-terminal residue" evidence="3">
    <location>
        <position position="75"/>
    </location>
</feature>
<evidence type="ECO:0008006" key="4">
    <source>
        <dbReference type="Google" id="ProtNLM"/>
    </source>
</evidence>
<sequence>MVKILNLYAGIGGNRKLWGDEHEITAIEIDAQIAKIYQELFPKDKVIVGDAHEYLLAHFKEFDFIWGSPPCPTHS</sequence>
<comment type="caution">
    <text evidence="3">The sequence shown here is derived from an EMBL/GenBank/DDBJ whole genome shotgun (WGS) entry which is preliminary data.</text>
</comment>
<dbReference type="InterPro" id="IPR029063">
    <property type="entry name" value="SAM-dependent_MTases_sf"/>
</dbReference>
<dbReference type="InterPro" id="IPR001525">
    <property type="entry name" value="C5_MeTfrase"/>
</dbReference>
<dbReference type="GO" id="GO:0008168">
    <property type="term" value="F:methyltransferase activity"/>
    <property type="evidence" value="ECO:0007669"/>
    <property type="project" value="UniProtKB-KW"/>
</dbReference>
<protein>
    <recommendedName>
        <fullName evidence="4">DNA (cytosine-5-)-methyltransferase</fullName>
    </recommendedName>
</protein>
<reference evidence="3" key="1">
    <citation type="journal article" date="2014" name="Front. Microbiol.">
        <title>High frequency of phylogenetically diverse reductive dehalogenase-homologous genes in deep subseafloor sedimentary metagenomes.</title>
        <authorList>
            <person name="Kawai M."/>
            <person name="Futagami T."/>
            <person name="Toyoda A."/>
            <person name="Takaki Y."/>
            <person name="Nishi S."/>
            <person name="Hori S."/>
            <person name="Arai W."/>
            <person name="Tsubouchi T."/>
            <person name="Morono Y."/>
            <person name="Uchiyama I."/>
            <person name="Ito T."/>
            <person name="Fujiyama A."/>
            <person name="Inagaki F."/>
            <person name="Takami H."/>
        </authorList>
    </citation>
    <scope>NUCLEOTIDE SEQUENCE</scope>
    <source>
        <strain evidence="3">Expedition CK06-06</strain>
    </source>
</reference>
<organism evidence="3">
    <name type="scientific">marine sediment metagenome</name>
    <dbReference type="NCBI Taxonomy" id="412755"/>
    <lineage>
        <taxon>unclassified sequences</taxon>
        <taxon>metagenomes</taxon>
        <taxon>ecological metagenomes</taxon>
    </lineage>
</organism>
<evidence type="ECO:0000256" key="2">
    <source>
        <dbReference type="ARBA" id="ARBA00022679"/>
    </source>
</evidence>
<dbReference type="Gene3D" id="3.40.50.150">
    <property type="entry name" value="Vaccinia Virus protein VP39"/>
    <property type="match status" value="1"/>
</dbReference>
<evidence type="ECO:0000256" key="1">
    <source>
        <dbReference type="ARBA" id="ARBA00022603"/>
    </source>
</evidence>
<accession>X1CEK6</accession>
<proteinExistence type="predicted"/>
<dbReference type="EMBL" id="BART01015298">
    <property type="protein sequence ID" value="GAG82661.1"/>
    <property type="molecule type" value="Genomic_DNA"/>
</dbReference>